<keyword evidence="1" id="KW-0732">Signal</keyword>
<feature type="domain" description="Ricin B lectin" evidence="2">
    <location>
        <begin position="50"/>
        <end position="176"/>
    </location>
</feature>
<comment type="caution">
    <text evidence="3">The sequence shown here is derived from an EMBL/GenBank/DDBJ whole genome shotgun (WGS) entry which is preliminary data.</text>
</comment>
<dbReference type="Proteomes" id="UP000187151">
    <property type="component" value="Unassembled WGS sequence"/>
</dbReference>
<proteinExistence type="predicted"/>
<sequence>MPSIHSLALRGGLVIGAVLSTATLVAAPAQADSGNPTTTAALALPSRWMNIGTGKCLDVRAASISDAAIVQQFSCKDEQNQKFWMEPLIGEAHTFITPQHAPRMCLQPTSDGAGATVVQRSCNYTDGQKWEKIWQNGGALIKNKATQLCLADAGMPNGSRREVRQLPCTGEATQLWTTR</sequence>
<dbReference type="PROSITE" id="PS50231">
    <property type="entry name" value="RICIN_B_LECTIN"/>
    <property type="match status" value="1"/>
</dbReference>
<evidence type="ECO:0000313" key="4">
    <source>
        <dbReference type="Proteomes" id="UP000187151"/>
    </source>
</evidence>
<organism evidence="3 4">
    <name type="scientific">Streptomyces amritsarensis</name>
    <dbReference type="NCBI Taxonomy" id="681158"/>
    <lineage>
        <taxon>Bacteria</taxon>
        <taxon>Bacillati</taxon>
        <taxon>Actinomycetota</taxon>
        <taxon>Actinomycetes</taxon>
        <taxon>Kitasatosporales</taxon>
        <taxon>Streptomycetaceae</taxon>
        <taxon>Streptomyces</taxon>
    </lineage>
</organism>
<accession>A0ABX3FW46</accession>
<dbReference type="CDD" id="cd00161">
    <property type="entry name" value="beta-trefoil_Ricin-like"/>
    <property type="match status" value="1"/>
</dbReference>
<name>A0ABX3FW46_9ACTN</name>
<dbReference type="EMBL" id="MQUR01000189">
    <property type="protein sequence ID" value="OLZ43209.1"/>
    <property type="molecule type" value="Genomic_DNA"/>
</dbReference>
<dbReference type="InterPro" id="IPR035992">
    <property type="entry name" value="Ricin_B-like_lectins"/>
</dbReference>
<dbReference type="InterPro" id="IPR000772">
    <property type="entry name" value="Ricin_B_lectin"/>
</dbReference>
<dbReference type="Pfam" id="PF00652">
    <property type="entry name" value="Ricin_B_lectin"/>
    <property type="match status" value="1"/>
</dbReference>
<keyword evidence="4" id="KW-1185">Reference proteome</keyword>
<feature type="signal peptide" evidence="1">
    <location>
        <begin position="1"/>
        <end position="31"/>
    </location>
</feature>
<evidence type="ECO:0000259" key="2">
    <source>
        <dbReference type="Pfam" id="PF00652"/>
    </source>
</evidence>
<dbReference type="SUPFAM" id="SSF50370">
    <property type="entry name" value="Ricin B-like lectins"/>
    <property type="match status" value="1"/>
</dbReference>
<protein>
    <recommendedName>
        <fullName evidence="2">Ricin B lectin domain-containing protein</fullName>
    </recommendedName>
</protein>
<reference evidence="3 4" key="1">
    <citation type="submission" date="2016-01" db="EMBL/GenBank/DDBJ databases">
        <title>Streptomyces amritsarensis strain MTCC 11845 genome sequencing and assembly.</title>
        <authorList>
            <person name="Sharma D."/>
            <person name="Nair G.R."/>
            <person name="Kaur G."/>
            <person name="Manhas R.K."/>
            <person name="Mayilraj S."/>
        </authorList>
    </citation>
    <scope>NUCLEOTIDE SEQUENCE [LARGE SCALE GENOMIC DNA]</scope>
    <source>
        <strain evidence="3 4">MTCC 11845</strain>
    </source>
</reference>
<dbReference type="RefSeq" id="WP_030851733.1">
    <property type="nucleotide sequence ID" value="NZ_MQUR01000189.1"/>
</dbReference>
<evidence type="ECO:0000313" key="3">
    <source>
        <dbReference type="EMBL" id="OLZ43209.1"/>
    </source>
</evidence>
<feature type="chain" id="PRO_5046561736" description="Ricin B lectin domain-containing protein" evidence="1">
    <location>
        <begin position="32"/>
        <end position="179"/>
    </location>
</feature>
<gene>
    <name evidence="3" type="ORF">AVW11_35315</name>
</gene>
<dbReference type="Gene3D" id="2.80.10.50">
    <property type="match status" value="1"/>
</dbReference>
<evidence type="ECO:0000256" key="1">
    <source>
        <dbReference type="SAM" id="SignalP"/>
    </source>
</evidence>